<feature type="domain" description="Glycosyltransferase subfamily 4-like N-terminal" evidence="2">
    <location>
        <begin position="35"/>
        <end position="189"/>
    </location>
</feature>
<dbReference type="PANTHER" id="PTHR45947">
    <property type="entry name" value="SULFOQUINOVOSYL TRANSFERASE SQD2"/>
    <property type="match status" value="1"/>
</dbReference>
<dbReference type="GO" id="GO:0016758">
    <property type="term" value="F:hexosyltransferase activity"/>
    <property type="evidence" value="ECO:0007669"/>
    <property type="project" value="TreeGrafter"/>
</dbReference>
<dbReference type="PANTHER" id="PTHR45947:SF3">
    <property type="entry name" value="SULFOQUINOVOSYL TRANSFERASE SQD2"/>
    <property type="match status" value="1"/>
</dbReference>
<dbReference type="InterPro" id="IPR050194">
    <property type="entry name" value="Glycosyltransferase_grp1"/>
</dbReference>
<evidence type="ECO:0000259" key="2">
    <source>
        <dbReference type="Pfam" id="PF13439"/>
    </source>
</evidence>
<gene>
    <name evidence="3" type="ORF">DKG75_07640</name>
</gene>
<dbReference type="SUPFAM" id="SSF53756">
    <property type="entry name" value="UDP-Glycosyltransferase/glycogen phosphorylase"/>
    <property type="match status" value="1"/>
</dbReference>
<dbReference type="Proteomes" id="UP000246077">
    <property type="component" value="Unassembled WGS sequence"/>
</dbReference>
<reference evidence="4" key="1">
    <citation type="submission" date="2018-05" db="EMBL/GenBank/DDBJ databases">
        <title>Zavarzinia sp. HR-AS.</title>
        <authorList>
            <person name="Lee Y."/>
            <person name="Jeon C.O."/>
        </authorList>
    </citation>
    <scope>NUCLEOTIDE SEQUENCE [LARGE SCALE GENOMIC DNA]</scope>
    <source>
        <strain evidence="4">DSM 1231</strain>
    </source>
</reference>
<evidence type="ECO:0000313" key="3">
    <source>
        <dbReference type="EMBL" id="PWR21848.1"/>
    </source>
</evidence>
<accession>A0A317E402</accession>
<proteinExistence type="predicted"/>
<dbReference type="EMBL" id="QGLF01000002">
    <property type="protein sequence ID" value="PWR21848.1"/>
    <property type="molecule type" value="Genomic_DNA"/>
</dbReference>
<dbReference type="InterPro" id="IPR001296">
    <property type="entry name" value="Glyco_trans_1"/>
</dbReference>
<dbReference type="Pfam" id="PF13439">
    <property type="entry name" value="Glyco_transf_4"/>
    <property type="match status" value="1"/>
</dbReference>
<feature type="domain" description="Glycosyl transferase family 1" evidence="1">
    <location>
        <begin position="208"/>
        <end position="371"/>
    </location>
</feature>
<dbReference type="Pfam" id="PF00534">
    <property type="entry name" value="Glycos_transf_1"/>
    <property type="match status" value="1"/>
</dbReference>
<keyword evidence="3" id="KW-0808">Transferase</keyword>
<name>A0A317E402_9PROT</name>
<organism evidence="3 4">
    <name type="scientific">Zavarzinia compransoris</name>
    <dbReference type="NCBI Taxonomy" id="1264899"/>
    <lineage>
        <taxon>Bacteria</taxon>
        <taxon>Pseudomonadati</taxon>
        <taxon>Pseudomonadota</taxon>
        <taxon>Alphaproteobacteria</taxon>
        <taxon>Rhodospirillales</taxon>
        <taxon>Zavarziniaceae</taxon>
        <taxon>Zavarzinia</taxon>
    </lineage>
</organism>
<dbReference type="Gene3D" id="3.40.50.2000">
    <property type="entry name" value="Glycogen Phosphorylase B"/>
    <property type="match status" value="2"/>
</dbReference>
<evidence type="ECO:0000259" key="1">
    <source>
        <dbReference type="Pfam" id="PF00534"/>
    </source>
</evidence>
<sequence>MIDTYTGIETDATASGPVAGRAPRVLQVLPSLAAGGVERTAVDVAAGLVAQGVETFVASEGGRLVHDLEKIGAKHLTLPLATKNPFRIRRNIERLREAIRAHGIELVHARSRAPAWSARAAARAEGLPFVTTYAGTYNEDFPLKRRYNGIMAAGDAVIANSHFIADHVLARYPEAAGRLVTIPRGIDIDLFDPARVSQERVIAVAKAWRMPDGVPVILMPGRLTRWKGQGFLVDALAALGRRDIACFIVGDDQGRKKYLTELEDKIRHHDLGGVVRIVGHCRDMAAAYMLADVVAAPSLDPEAFGRVPVEAQAMGRPVVATDHGGFRETVIPGETALLVPPGDVQGLAQAIKAALDLDTAARQSLAPYARAHVAATWTVDHMVASTIEIYCQLMARRRPPPA</sequence>
<dbReference type="OrthoDB" id="5147801at2"/>
<dbReference type="CDD" id="cd03819">
    <property type="entry name" value="GT4_WavL-like"/>
    <property type="match status" value="1"/>
</dbReference>
<protein>
    <submittedName>
        <fullName evidence="3">Glycosyl transferase</fullName>
    </submittedName>
</protein>
<evidence type="ECO:0000313" key="4">
    <source>
        <dbReference type="Proteomes" id="UP000246077"/>
    </source>
</evidence>
<dbReference type="InterPro" id="IPR028098">
    <property type="entry name" value="Glyco_trans_4-like_N"/>
</dbReference>
<dbReference type="AlphaFoldDB" id="A0A317E402"/>
<dbReference type="RefSeq" id="WP_109920492.1">
    <property type="nucleotide sequence ID" value="NZ_QGLF01000002.1"/>
</dbReference>
<comment type="caution">
    <text evidence="3">The sequence shown here is derived from an EMBL/GenBank/DDBJ whole genome shotgun (WGS) entry which is preliminary data.</text>
</comment>
<keyword evidence="4" id="KW-1185">Reference proteome</keyword>